<keyword evidence="3" id="KW-0489">Methyltransferase</keyword>
<evidence type="ECO:0000313" key="4">
    <source>
        <dbReference type="Proteomes" id="UP000243650"/>
    </source>
</evidence>
<dbReference type="OrthoDB" id="9788159at2"/>
<dbReference type="PANTHER" id="PTHR41313:SF1">
    <property type="entry name" value="DNA METHYLASE ADENINE-SPECIFIC DOMAIN-CONTAINING PROTEIN"/>
    <property type="match status" value="1"/>
</dbReference>
<dbReference type="RefSeq" id="WP_105960450.1">
    <property type="nucleotide sequence ID" value="NZ_PVNS01000022.1"/>
</dbReference>
<dbReference type="InterPro" id="IPR029063">
    <property type="entry name" value="SAM-dependent_MTases_sf"/>
</dbReference>
<dbReference type="GO" id="GO:0032259">
    <property type="term" value="P:methylation"/>
    <property type="evidence" value="ECO:0007669"/>
    <property type="project" value="UniProtKB-KW"/>
</dbReference>
<dbReference type="GO" id="GO:0008170">
    <property type="term" value="F:N-methyltransferase activity"/>
    <property type="evidence" value="ECO:0007669"/>
    <property type="project" value="InterPro"/>
</dbReference>
<comment type="caution">
    <text evidence="3">The sequence shown here is derived from an EMBL/GenBank/DDBJ whole genome shotgun (WGS) entry which is preliminary data.</text>
</comment>
<dbReference type="Gene3D" id="3.40.50.150">
    <property type="entry name" value="Vaccinia Virus protein VP39"/>
    <property type="match status" value="1"/>
</dbReference>
<accession>A0A2P6MD88</accession>
<name>A0A2P6MD88_ALKUR</name>
<evidence type="ECO:0000259" key="1">
    <source>
        <dbReference type="Pfam" id="PF02384"/>
    </source>
</evidence>
<evidence type="ECO:0000259" key="2">
    <source>
        <dbReference type="Pfam" id="PF21106"/>
    </source>
</evidence>
<dbReference type="SUPFAM" id="SSF53335">
    <property type="entry name" value="S-adenosyl-L-methionine-dependent methyltransferases"/>
    <property type="match status" value="1"/>
</dbReference>
<organism evidence="3 4">
    <name type="scientific">Alkalicoccus urumqiensis</name>
    <name type="common">Bacillus urumqiensis</name>
    <dbReference type="NCBI Taxonomy" id="1548213"/>
    <lineage>
        <taxon>Bacteria</taxon>
        <taxon>Bacillati</taxon>
        <taxon>Bacillota</taxon>
        <taxon>Bacilli</taxon>
        <taxon>Bacillales</taxon>
        <taxon>Bacillaceae</taxon>
        <taxon>Alkalicoccus</taxon>
    </lineage>
</organism>
<dbReference type="AlphaFoldDB" id="A0A2P6MD88"/>
<dbReference type="Proteomes" id="UP000243650">
    <property type="component" value="Unassembled WGS sequence"/>
</dbReference>
<dbReference type="Pfam" id="PF21106">
    <property type="entry name" value="YtxK_like"/>
    <property type="match status" value="1"/>
</dbReference>
<gene>
    <name evidence="3" type="ORF">C6I21_15825</name>
</gene>
<feature type="domain" description="YtxK-like N-terminal helical" evidence="2">
    <location>
        <begin position="7"/>
        <end position="82"/>
    </location>
</feature>
<evidence type="ECO:0000313" key="3">
    <source>
        <dbReference type="EMBL" id="PRO64248.1"/>
    </source>
</evidence>
<dbReference type="InterPro" id="IPR016843">
    <property type="entry name" value="S-AdoMet-dep_Ade-MeTrfase_prd"/>
</dbReference>
<dbReference type="Gene3D" id="1.10.150.470">
    <property type="match status" value="1"/>
</dbReference>
<proteinExistence type="predicted"/>
<dbReference type="InterPro" id="IPR003356">
    <property type="entry name" value="DNA_methylase_A-5"/>
</dbReference>
<keyword evidence="4" id="KW-1185">Reference proteome</keyword>
<dbReference type="PIRSF" id="PIRSF026567">
    <property type="entry name" value="Adenine_mtase_bact_prd"/>
    <property type="match status" value="1"/>
</dbReference>
<dbReference type="InterPro" id="IPR052933">
    <property type="entry name" value="DNA_Protect_Modify"/>
</dbReference>
<protein>
    <submittedName>
        <fullName evidence="3">Class I SAM-dependent methyltransferase</fullName>
    </submittedName>
</protein>
<dbReference type="Pfam" id="PF02384">
    <property type="entry name" value="N6_Mtase"/>
    <property type="match status" value="1"/>
</dbReference>
<reference evidence="3 4" key="1">
    <citation type="submission" date="2018-03" db="EMBL/GenBank/DDBJ databases">
        <title>Bacillus urumqiensis sp. nov., a moderately haloalkaliphilic bacterium isolated from a salt lake.</title>
        <authorList>
            <person name="Zhao B."/>
            <person name="Liao Z."/>
        </authorList>
    </citation>
    <scope>NUCLEOTIDE SEQUENCE [LARGE SCALE GENOMIC DNA]</scope>
    <source>
        <strain evidence="3 4">BZ-SZ-XJ18</strain>
    </source>
</reference>
<dbReference type="GO" id="GO:0003677">
    <property type="term" value="F:DNA binding"/>
    <property type="evidence" value="ECO:0007669"/>
    <property type="project" value="InterPro"/>
</dbReference>
<dbReference type="EMBL" id="PVNS01000022">
    <property type="protein sequence ID" value="PRO64248.1"/>
    <property type="molecule type" value="Genomic_DNA"/>
</dbReference>
<feature type="domain" description="DNA methylase adenine-specific" evidence="1">
    <location>
        <begin position="105"/>
        <end position="292"/>
    </location>
</feature>
<dbReference type="PANTHER" id="PTHR41313">
    <property type="entry name" value="ADENINE-SPECIFIC METHYLTRANSFERASE"/>
    <property type="match status" value="1"/>
</dbReference>
<dbReference type="InterPro" id="IPR048375">
    <property type="entry name" value="YtxK-like_N"/>
</dbReference>
<keyword evidence="3" id="KW-0808">Transferase</keyword>
<sequence length="325" mass="36157">MTKTEMYYDVLDQGAALIQKKEEKLYLEALAEAGEAVFQGRAPGNLEKEEEKQWNRLLNELPEASEKEEIRRAVQLAVLKGMKEAVQPHHALTPDAVAVFAGFLMNELTQKETDDPLLLWDPAAGAGNLMTACANQMTKDVHFIGAEPDETLMKLAFMNANLQGHHMDLFHQDSVSQPAVDHVHGVVSDLPLGYYPDDETASGFATAADEGHTYVHHLLMEKAVRHVREGGFLVFLVPNSLFQSEQAPKLHPVIKEQASVYALLQLPSTMFKTQDAGKSMLILRKTKAGIVPPKQALLAELPSFTRQEALADMTRQISDWIREHV</sequence>